<dbReference type="PRINTS" id="PR00778">
    <property type="entry name" value="HTHARSR"/>
</dbReference>
<dbReference type="InterPro" id="IPR036390">
    <property type="entry name" value="WH_DNA-bd_sf"/>
</dbReference>
<dbReference type="Proteomes" id="UP000188324">
    <property type="component" value="Chromosome"/>
</dbReference>
<dbReference type="PANTHER" id="PTHR43132">
    <property type="entry name" value="ARSENICAL RESISTANCE OPERON REPRESSOR ARSR-RELATED"/>
    <property type="match status" value="1"/>
</dbReference>
<evidence type="ECO:0000256" key="3">
    <source>
        <dbReference type="ARBA" id="ARBA00023163"/>
    </source>
</evidence>
<organism evidence="4 5">
    <name type="scientific">Tessaracoccus flavus</name>
    <dbReference type="NCBI Taxonomy" id="1610493"/>
    <lineage>
        <taxon>Bacteria</taxon>
        <taxon>Bacillati</taxon>
        <taxon>Actinomycetota</taxon>
        <taxon>Actinomycetes</taxon>
        <taxon>Propionibacteriales</taxon>
        <taxon>Propionibacteriaceae</taxon>
        <taxon>Tessaracoccus</taxon>
    </lineage>
</organism>
<evidence type="ECO:0000256" key="2">
    <source>
        <dbReference type="ARBA" id="ARBA00023125"/>
    </source>
</evidence>
<evidence type="ECO:0000256" key="1">
    <source>
        <dbReference type="ARBA" id="ARBA00023015"/>
    </source>
</evidence>
<protein>
    <submittedName>
        <fullName evidence="4">Transcriptional regulator</fullName>
    </submittedName>
</protein>
<dbReference type="KEGG" id="tfl:RPIT_14750"/>
<dbReference type="OrthoDB" id="9798835at2"/>
<dbReference type="PROSITE" id="PS50987">
    <property type="entry name" value="HTH_ARSR_2"/>
    <property type="match status" value="1"/>
</dbReference>
<reference evidence="4 5" key="1">
    <citation type="journal article" date="2016" name="Int. J. Syst. Evol. Microbiol.">
        <title>Tessaracoccus flavus sp. nov., isolated from the drainage system of a lindane-producing factory.</title>
        <authorList>
            <person name="Kumari R."/>
            <person name="Singh P."/>
            <person name="Schumann P."/>
            <person name="Lal R."/>
        </authorList>
    </citation>
    <scope>NUCLEOTIDE SEQUENCE [LARGE SCALE GENOMIC DNA]</scope>
    <source>
        <strain evidence="4 5">RP1T</strain>
    </source>
</reference>
<sequence>MLDSSAVDTTTLAPSEALAVLQAVADPIRYAILDELAGRCRCVCDLQERIEIAPNLLSYHLRVLREANLITGTRRGRWVDYSLAPGALDRMHAALPAPRLAGCQA</sequence>
<keyword evidence="3" id="KW-0804">Transcription</keyword>
<accession>A0A1Q2CIE9</accession>
<dbReference type="InterPro" id="IPR051011">
    <property type="entry name" value="Metal_resp_trans_reg"/>
</dbReference>
<dbReference type="GO" id="GO:0003677">
    <property type="term" value="F:DNA binding"/>
    <property type="evidence" value="ECO:0007669"/>
    <property type="project" value="UniProtKB-KW"/>
</dbReference>
<dbReference type="EMBL" id="CP019605">
    <property type="protein sequence ID" value="AQP45908.1"/>
    <property type="molecule type" value="Genomic_DNA"/>
</dbReference>
<dbReference type="PANTHER" id="PTHR43132:SF2">
    <property type="entry name" value="ARSENICAL RESISTANCE OPERON REPRESSOR ARSR-RELATED"/>
    <property type="match status" value="1"/>
</dbReference>
<dbReference type="InterPro" id="IPR011991">
    <property type="entry name" value="ArsR-like_HTH"/>
</dbReference>
<dbReference type="STRING" id="1610493.RPIT_14750"/>
<gene>
    <name evidence="4" type="ORF">RPIT_14750</name>
</gene>
<dbReference type="Gene3D" id="1.10.10.10">
    <property type="entry name" value="Winged helix-like DNA-binding domain superfamily/Winged helix DNA-binding domain"/>
    <property type="match status" value="1"/>
</dbReference>
<evidence type="ECO:0000313" key="5">
    <source>
        <dbReference type="Proteomes" id="UP000188324"/>
    </source>
</evidence>
<dbReference type="InterPro" id="IPR001845">
    <property type="entry name" value="HTH_ArsR_DNA-bd_dom"/>
</dbReference>
<dbReference type="Pfam" id="PF01022">
    <property type="entry name" value="HTH_5"/>
    <property type="match status" value="1"/>
</dbReference>
<keyword evidence="1" id="KW-0805">Transcription regulation</keyword>
<dbReference type="CDD" id="cd00090">
    <property type="entry name" value="HTH_ARSR"/>
    <property type="match status" value="1"/>
</dbReference>
<dbReference type="SMART" id="SM00418">
    <property type="entry name" value="HTH_ARSR"/>
    <property type="match status" value="1"/>
</dbReference>
<name>A0A1Q2CIE9_9ACTN</name>
<keyword evidence="5" id="KW-1185">Reference proteome</keyword>
<dbReference type="GO" id="GO:0003700">
    <property type="term" value="F:DNA-binding transcription factor activity"/>
    <property type="evidence" value="ECO:0007669"/>
    <property type="project" value="InterPro"/>
</dbReference>
<dbReference type="NCBIfam" id="NF033788">
    <property type="entry name" value="HTH_metalloreg"/>
    <property type="match status" value="1"/>
</dbReference>
<proteinExistence type="predicted"/>
<dbReference type="AlphaFoldDB" id="A0A1Q2CIE9"/>
<dbReference type="RefSeq" id="WP_077344106.1">
    <property type="nucleotide sequence ID" value="NZ_CP019605.1"/>
</dbReference>
<dbReference type="SUPFAM" id="SSF46785">
    <property type="entry name" value="Winged helix' DNA-binding domain"/>
    <property type="match status" value="1"/>
</dbReference>
<evidence type="ECO:0000313" key="4">
    <source>
        <dbReference type="EMBL" id="AQP45908.1"/>
    </source>
</evidence>
<keyword evidence="2" id="KW-0238">DNA-binding</keyword>
<dbReference type="InterPro" id="IPR036388">
    <property type="entry name" value="WH-like_DNA-bd_sf"/>
</dbReference>